<protein>
    <submittedName>
        <fullName evidence="2">Uncharacterized protein</fullName>
    </submittedName>
</protein>
<evidence type="ECO:0000313" key="2">
    <source>
        <dbReference type="EMBL" id="KAF2179564.1"/>
    </source>
</evidence>
<organism evidence="2 3">
    <name type="scientific">Zopfia rhizophila CBS 207.26</name>
    <dbReference type="NCBI Taxonomy" id="1314779"/>
    <lineage>
        <taxon>Eukaryota</taxon>
        <taxon>Fungi</taxon>
        <taxon>Dikarya</taxon>
        <taxon>Ascomycota</taxon>
        <taxon>Pezizomycotina</taxon>
        <taxon>Dothideomycetes</taxon>
        <taxon>Dothideomycetes incertae sedis</taxon>
        <taxon>Zopfiaceae</taxon>
        <taxon>Zopfia</taxon>
    </lineage>
</organism>
<accession>A0A6A6DJ63</accession>
<evidence type="ECO:0000313" key="3">
    <source>
        <dbReference type="Proteomes" id="UP000800200"/>
    </source>
</evidence>
<reference evidence="2" key="1">
    <citation type="journal article" date="2020" name="Stud. Mycol.">
        <title>101 Dothideomycetes genomes: a test case for predicting lifestyles and emergence of pathogens.</title>
        <authorList>
            <person name="Haridas S."/>
            <person name="Albert R."/>
            <person name="Binder M."/>
            <person name="Bloem J."/>
            <person name="Labutti K."/>
            <person name="Salamov A."/>
            <person name="Andreopoulos B."/>
            <person name="Baker S."/>
            <person name="Barry K."/>
            <person name="Bills G."/>
            <person name="Bluhm B."/>
            <person name="Cannon C."/>
            <person name="Castanera R."/>
            <person name="Culley D."/>
            <person name="Daum C."/>
            <person name="Ezra D."/>
            <person name="Gonzalez J."/>
            <person name="Henrissat B."/>
            <person name="Kuo A."/>
            <person name="Liang C."/>
            <person name="Lipzen A."/>
            <person name="Lutzoni F."/>
            <person name="Magnuson J."/>
            <person name="Mondo S."/>
            <person name="Nolan M."/>
            <person name="Ohm R."/>
            <person name="Pangilinan J."/>
            <person name="Park H.-J."/>
            <person name="Ramirez L."/>
            <person name="Alfaro M."/>
            <person name="Sun H."/>
            <person name="Tritt A."/>
            <person name="Yoshinaga Y."/>
            <person name="Zwiers L.-H."/>
            <person name="Turgeon B."/>
            <person name="Goodwin S."/>
            <person name="Spatafora J."/>
            <person name="Crous P."/>
            <person name="Grigoriev I."/>
        </authorList>
    </citation>
    <scope>NUCLEOTIDE SEQUENCE</scope>
    <source>
        <strain evidence="2">CBS 207.26</strain>
    </source>
</reference>
<dbReference type="Proteomes" id="UP000800200">
    <property type="component" value="Unassembled WGS sequence"/>
</dbReference>
<gene>
    <name evidence="2" type="ORF">K469DRAFT_693938</name>
</gene>
<evidence type="ECO:0000256" key="1">
    <source>
        <dbReference type="SAM" id="MobiDB-lite"/>
    </source>
</evidence>
<dbReference type="EMBL" id="ML994665">
    <property type="protein sequence ID" value="KAF2179564.1"/>
    <property type="molecule type" value="Genomic_DNA"/>
</dbReference>
<proteinExistence type="predicted"/>
<feature type="region of interest" description="Disordered" evidence="1">
    <location>
        <begin position="22"/>
        <end position="76"/>
    </location>
</feature>
<sequence>MSQQILPHALMFSNVNGGYCGGEHLNRRRMGNRKPRPTSEILTRPASPPRESTTAAKALKPENRPSTEGLKEDIKGATKSSLQSLVAVVVGHPFDIVKVWVFTAARWM</sequence>
<feature type="compositionally biased region" description="Basic and acidic residues" evidence="1">
    <location>
        <begin position="59"/>
        <end position="76"/>
    </location>
</feature>
<name>A0A6A6DJ63_9PEZI</name>
<dbReference type="AlphaFoldDB" id="A0A6A6DJ63"/>
<keyword evidence="3" id="KW-1185">Reference proteome</keyword>
<feature type="compositionally biased region" description="Basic residues" evidence="1">
    <location>
        <begin position="26"/>
        <end position="36"/>
    </location>
</feature>